<feature type="transmembrane region" description="Helical" evidence="1">
    <location>
        <begin position="68"/>
        <end position="88"/>
    </location>
</feature>
<evidence type="ECO:0000256" key="1">
    <source>
        <dbReference type="SAM" id="Phobius"/>
    </source>
</evidence>
<comment type="caution">
    <text evidence="2">The sequence shown here is derived from an EMBL/GenBank/DDBJ whole genome shotgun (WGS) entry which is preliminary data.</text>
</comment>
<dbReference type="AlphaFoldDB" id="A0A2H0X8W3"/>
<dbReference type="EMBL" id="PEYV01000054">
    <property type="protein sequence ID" value="PIS21344.1"/>
    <property type="molecule type" value="Genomic_DNA"/>
</dbReference>
<feature type="non-terminal residue" evidence="2">
    <location>
        <position position="1"/>
    </location>
</feature>
<protein>
    <submittedName>
        <fullName evidence="2">Uncharacterized protein</fullName>
    </submittedName>
</protein>
<accession>A0A2H0X8W3</accession>
<reference evidence="3" key="1">
    <citation type="submission" date="2017-09" db="EMBL/GenBank/DDBJ databases">
        <title>Depth-based differentiation of microbial function through sediment-hosted aquifers and enrichment of novel symbionts in the deep terrestrial subsurface.</title>
        <authorList>
            <person name="Probst A.J."/>
            <person name="Ladd B."/>
            <person name="Jarett J.K."/>
            <person name="Geller-Mcgrath D.E."/>
            <person name="Sieber C.M.K."/>
            <person name="Emerson J.B."/>
            <person name="Anantharaman K."/>
            <person name="Thomas B.C."/>
            <person name="Malmstrom R."/>
            <person name="Stieglmeier M."/>
            <person name="Klingl A."/>
            <person name="Woyke T."/>
            <person name="Ryan C.M."/>
            <person name="Banfield J.F."/>
        </authorList>
    </citation>
    <scope>NUCLEOTIDE SEQUENCE [LARGE SCALE GENOMIC DNA]</scope>
</reference>
<evidence type="ECO:0000313" key="2">
    <source>
        <dbReference type="EMBL" id="PIS21344.1"/>
    </source>
</evidence>
<feature type="transmembrane region" description="Helical" evidence="1">
    <location>
        <begin position="21"/>
        <end position="40"/>
    </location>
</feature>
<keyword evidence="1" id="KW-0812">Transmembrane</keyword>
<organism evidence="2 3">
    <name type="scientific">candidate division WWE3 bacterium CG08_land_8_20_14_0_20_41_15</name>
    <dbReference type="NCBI Taxonomy" id="1975086"/>
    <lineage>
        <taxon>Bacteria</taxon>
        <taxon>Katanobacteria</taxon>
    </lineage>
</organism>
<name>A0A2H0X8W3_UNCKA</name>
<sequence length="117" mass="12943">KSCISRDLCYNKDMTYTLSTVLFPILIGFFSIFVYSWFVAKKKTNLGGKPSKYESKLPKDYTKNQKMFTLLIACILIAVGFLALNLALNGKTGAAGLVMATGLVAWRMMISIGNKIT</sequence>
<gene>
    <name evidence="2" type="ORF">COT51_03200</name>
</gene>
<keyword evidence="1" id="KW-0472">Membrane</keyword>
<dbReference type="Proteomes" id="UP000231098">
    <property type="component" value="Unassembled WGS sequence"/>
</dbReference>
<proteinExistence type="predicted"/>
<evidence type="ECO:0000313" key="3">
    <source>
        <dbReference type="Proteomes" id="UP000231098"/>
    </source>
</evidence>
<keyword evidence="1" id="KW-1133">Transmembrane helix</keyword>